<feature type="transmembrane region" description="Helical" evidence="1">
    <location>
        <begin position="212"/>
        <end position="231"/>
    </location>
</feature>
<reference evidence="3 4" key="1">
    <citation type="submission" date="2015-06" db="EMBL/GenBank/DDBJ databases">
        <title>Draft genome sequence of an Alphaproteobacteria species associated to the Mediterranean sponge Oscarella lobularis.</title>
        <authorList>
            <person name="Jourda C."/>
            <person name="Santini S."/>
            <person name="Claverie J.-M."/>
        </authorList>
    </citation>
    <scope>NUCLEOTIDE SEQUENCE [LARGE SCALE GENOMIC DNA]</scope>
    <source>
        <strain evidence="3">IGS</strain>
    </source>
</reference>
<dbReference type="Proteomes" id="UP000037178">
    <property type="component" value="Unassembled WGS sequence"/>
</dbReference>
<evidence type="ECO:0000256" key="1">
    <source>
        <dbReference type="SAM" id="Phobius"/>
    </source>
</evidence>
<keyword evidence="1" id="KW-0472">Membrane</keyword>
<feature type="transmembrane region" description="Helical" evidence="1">
    <location>
        <begin position="243"/>
        <end position="262"/>
    </location>
</feature>
<dbReference type="PATRIC" id="fig|1675527.3.peg.2078"/>
<feature type="transmembrane region" description="Helical" evidence="1">
    <location>
        <begin position="83"/>
        <end position="107"/>
    </location>
</feature>
<evidence type="ECO:0000313" key="3">
    <source>
        <dbReference type="EMBL" id="KMW57017.1"/>
    </source>
</evidence>
<organism evidence="3 4">
    <name type="scientific">Candidatus Rhodobacter oscarellae</name>
    <dbReference type="NCBI Taxonomy" id="1675527"/>
    <lineage>
        <taxon>Bacteria</taxon>
        <taxon>Pseudomonadati</taxon>
        <taxon>Pseudomonadota</taxon>
        <taxon>Alphaproteobacteria</taxon>
        <taxon>Rhodobacterales</taxon>
        <taxon>Rhodobacter group</taxon>
        <taxon>Rhodobacter</taxon>
    </lineage>
</organism>
<dbReference type="RefSeq" id="WP_235438957.1">
    <property type="nucleotide sequence ID" value="NZ_LFTY01000002.1"/>
</dbReference>
<dbReference type="InterPro" id="IPR000620">
    <property type="entry name" value="EamA_dom"/>
</dbReference>
<dbReference type="STRING" id="1675527.AIOL_001975"/>
<evidence type="ECO:0000313" key="4">
    <source>
        <dbReference type="Proteomes" id="UP000037178"/>
    </source>
</evidence>
<name>A0A0J9E2T0_9RHOB</name>
<dbReference type="SUPFAM" id="SSF103481">
    <property type="entry name" value="Multidrug resistance efflux transporter EmrE"/>
    <property type="match status" value="2"/>
</dbReference>
<sequence>MTAPAATAPKSELAQGILWIIGAMFLFTTMDVMAKEVAHRTDTVMAIWARYMGQTVAVTLVVVPRLRQVARTSYPGLQFLRSALLLAATCCFFFGFVTIGMANAAAVMSLNPVLITLGGALILGERLGLRRVLGIAAALVGALIIIRPGSDVFQPAAILPLGAAVFVSGYALATRFVGRDEDVWTSLLYTAAFGAVAVSCVVPFFWTRPDPLAAGLMLVLGSVGAVGHFCLIRAYMAAEASSVAPFSYVGLLFATLYGIIFFAEVPPWTTYLGALVIVAAGIYVWHRETRARRLTQTGPS</sequence>
<gene>
    <name evidence="3" type="ORF">AIOL_001975</name>
</gene>
<dbReference type="PANTHER" id="PTHR22911:SF103">
    <property type="entry name" value="BLR2811 PROTEIN"/>
    <property type="match status" value="1"/>
</dbReference>
<feature type="transmembrane region" description="Helical" evidence="1">
    <location>
        <begin position="184"/>
        <end position="206"/>
    </location>
</feature>
<dbReference type="AlphaFoldDB" id="A0A0J9E2T0"/>
<keyword evidence="1" id="KW-1133">Transmembrane helix</keyword>
<feature type="domain" description="EamA" evidence="2">
    <location>
        <begin position="16"/>
        <end position="146"/>
    </location>
</feature>
<feature type="transmembrane region" description="Helical" evidence="1">
    <location>
        <begin position="128"/>
        <end position="146"/>
    </location>
</feature>
<feature type="transmembrane region" description="Helical" evidence="1">
    <location>
        <begin position="268"/>
        <end position="285"/>
    </location>
</feature>
<protein>
    <submittedName>
        <fullName evidence="3">Membrane protein</fullName>
    </submittedName>
</protein>
<dbReference type="PANTHER" id="PTHR22911">
    <property type="entry name" value="ACYL-MALONYL CONDENSING ENZYME-RELATED"/>
    <property type="match status" value="1"/>
</dbReference>
<dbReference type="InterPro" id="IPR037185">
    <property type="entry name" value="EmrE-like"/>
</dbReference>
<keyword evidence="1" id="KW-0812">Transmembrane</keyword>
<feature type="transmembrane region" description="Helical" evidence="1">
    <location>
        <begin position="16"/>
        <end position="34"/>
    </location>
</feature>
<dbReference type="GO" id="GO:0016020">
    <property type="term" value="C:membrane"/>
    <property type="evidence" value="ECO:0007669"/>
    <property type="project" value="InterPro"/>
</dbReference>
<dbReference type="Pfam" id="PF00892">
    <property type="entry name" value="EamA"/>
    <property type="match status" value="2"/>
</dbReference>
<feature type="transmembrane region" description="Helical" evidence="1">
    <location>
        <begin position="152"/>
        <end position="172"/>
    </location>
</feature>
<keyword evidence="4" id="KW-1185">Reference proteome</keyword>
<feature type="domain" description="EamA" evidence="2">
    <location>
        <begin position="156"/>
        <end position="280"/>
    </location>
</feature>
<dbReference type="EMBL" id="LFTY01000002">
    <property type="protein sequence ID" value="KMW57017.1"/>
    <property type="molecule type" value="Genomic_DNA"/>
</dbReference>
<feature type="transmembrane region" description="Helical" evidence="1">
    <location>
        <begin position="46"/>
        <end position="63"/>
    </location>
</feature>
<proteinExistence type="predicted"/>
<accession>A0A0J9E2T0</accession>
<comment type="caution">
    <text evidence="3">The sequence shown here is derived from an EMBL/GenBank/DDBJ whole genome shotgun (WGS) entry which is preliminary data.</text>
</comment>
<evidence type="ECO:0000259" key="2">
    <source>
        <dbReference type="Pfam" id="PF00892"/>
    </source>
</evidence>